<protein>
    <submittedName>
        <fullName evidence="2">Uncharacterized protein</fullName>
    </submittedName>
</protein>
<organism evidence="2 3">
    <name type="scientific">Paramuricea clavata</name>
    <name type="common">Red gorgonian</name>
    <name type="synonym">Violescent sea-whip</name>
    <dbReference type="NCBI Taxonomy" id="317549"/>
    <lineage>
        <taxon>Eukaryota</taxon>
        <taxon>Metazoa</taxon>
        <taxon>Cnidaria</taxon>
        <taxon>Anthozoa</taxon>
        <taxon>Octocorallia</taxon>
        <taxon>Malacalcyonacea</taxon>
        <taxon>Plexauridae</taxon>
        <taxon>Paramuricea</taxon>
    </lineage>
</organism>
<feature type="compositionally biased region" description="Polar residues" evidence="1">
    <location>
        <begin position="36"/>
        <end position="61"/>
    </location>
</feature>
<dbReference type="Proteomes" id="UP001152795">
    <property type="component" value="Unassembled WGS sequence"/>
</dbReference>
<name>A0A6S7GKG5_PARCT</name>
<accession>A0A6S7GKG5</accession>
<sequence>MCGVEGCQRRHHPLLHSSEKEVKPPQADPGAESSLAPENNRSTQDMQSGGYNVSGVGATNSSSRSYRIGLQVVPVRYGMDLSLFLAICRECRGKRDKKMRKEGEWVRLKADTESVNDITDK</sequence>
<gene>
    <name evidence="2" type="ORF">PACLA_8A025445</name>
</gene>
<dbReference type="AlphaFoldDB" id="A0A6S7GKG5"/>
<reference evidence="2" key="1">
    <citation type="submission" date="2020-04" db="EMBL/GenBank/DDBJ databases">
        <authorList>
            <person name="Alioto T."/>
            <person name="Alioto T."/>
            <person name="Gomez Garrido J."/>
        </authorList>
    </citation>
    <scope>NUCLEOTIDE SEQUENCE</scope>
    <source>
        <strain evidence="2">A484AB</strain>
    </source>
</reference>
<keyword evidence="3" id="KW-1185">Reference proteome</keyword>
<comment type="caution">
    <text evidence="2">The sequence shown here is derived from an EMBL/GenBank/DDBJ whole genome shotgun (WGS) entry which is preliminary data.</text>
</comment>
<proteinExistence type="predicted"/>
<evidence type="ECO:0000256" key="1">
    <source>
        <dbReference type="SAM" id="MobiDB-lite"/>
    </source>
</evidence>
<feature type="region of interest" description="Disordered" evidence="1">
    <location>
        <begin position="1"/>
        <end position="61"/>
    </location>
</feature>
<evidence type="ECO:0000313" key="3">
    <source>
        <dbReference type="Proteomes" id="UP001152795"/>
    </source>
</evidence>
<evidence type="ECO:0000313" key="2">
    <source>
        <dbReference type="EMBL" id="CAB3991963.1"/>
    </source>
</evidence>
<dbReference type="EMBL" id="CACRXK020001951">
    <property type="protein sequence ID" value="CAB3991963.1"/>
    <property type="molecule type" value="Genomic_DNA"/>
</dbReference>